<dbReference type="AlphaFoldDB" id="A0AA48KNX3"/>
<keyword evidence="1" id="KW-1133">Transmembrane helix</keyword>
<feature type="transmembrane region" description="Helical" evidence="1">
    <location>
        <begin position="6"/>
        <end position="26"/>
    </location>
</feature>
<keyword evidence="1" id="KW-0812">Transmembrane</keyword>
<proteinExistence type="predicted"/>
<dbReference type="Proteomes" id="UP001330184">
    <property type="component" value="Chromosome"/>
</dbReference>
<evidence type="ECO:0000256" key="1">
    <source>
        <dbReference type="SAM" id="Phobius"/>
    </source>
</evidence>
<accession>A0AA48KNX3</accession>
<gene>
    <name evidence="2" type="ORF">MACH07_21350</name>
</gene>
<evidence type="ECO:0000313" key="3">
    <source>
        <dbReference type="Proteomes" id="UP001330184"/>
    </source>
</evidence>
<protein>
    <submittedName>
        <fullName evidence="2">Uncharacterized protein</fullName>
    </submittedName>
</protein>
<evidence type="ECO:0000313" key="2">
    <source>
        <dbReference type="EMBL" id="BDW93303.1"/>
    </source>
</evidence>
<keyword evidence="1" id="KW-0472">Membrane</keyword>
<dbReference type="EMBL" id="AP027268">
    <property type="protein sequence ID" value="BDW93303.1"/>
    <property type="molecule type" value="Genomic_DNA"/>
</dbReference>
<reference evidence="2 3" key="1">
    <citation type="submission" date="2023-01" db="EMBL/GenBank/DDBJ databases">
        <title>Complete genome sequence of Muricauda aquimarina strain IFOP_LL357.</title>
        <authorList>
            <person name="Gajardo G."/>
            <person name="Ueki S."/>
            <person name="Maruyama F."/>
        </authorList>
    </citation>
    <scope>NUCLEOTIDE SEQUENCE [LARGE SCALE GENOMIC DNA]</scope>
    <source>
        <strain evidence="2 3">IFOP_LL357</strain>
    </source>
</reference>
<organism evidence="2 3">
    <name type="scientific">Flagellimonas marinaquae</name>
    <dbReference type="NCBI Taxonomy" id="254955"/>
    <lineage>
        <taxon>Bacteria</taxon>
        <taxon>Pseudomonadati</taxon>
        <taxon>Bacteroidota</taxon>
        <taxon>Flavobacteriia</taxon>
        <taxon>Flavobacteriales</taxon>
        <taxon>Flavobacteriaceae</taxon>
        <taxon>Flagellimonas</taxon>
    </lineage>
</organism>
<sequence>MITNNIYIKLLGTIILSIGLVVIVFLSSESQIHHNNAFTRRYPPHPINRLYELNVGFNSYYIAGFEGNDVYLGNHTAPKHLLKINLITKDTSHLKISFQTENLPFRNLRIALYPPYFFIMDGTSPFVLRGEIGEWTAKPWIKDAGYFLKAVPIDSNKIYISTVSTVLRRTVLGVLEKKDEPKLELNPDLLTPQIDGIFDSDGTLLFNGDSNTLGYAYLYRNELLIINPELNLIKKLKTIDTITTAKIHLAIDSIDQTSQLKAPPLMVNKAAVFYGDLVLVHSPRLGKNEPAHMLKEASIIDVYNWRKDTYEFSFYIHSTENGSVKKFHLNNTWLVALMGKSISVYQLDSAFFAPPSFKTK</sequence>
<dbReference type="RefSeq" id="WP_338193678.1">
    <property type="nucleotide sequence ID" value="NZ_AP027268.1"/>
</dbReference>
<name>A0AA48KNX3_9FLAO</name>
<keyword evidence="3" id="KW-1185">Reference proteome</keyword>